<dbReference type="PANTHER" id="PTHR48086">
    <property type="entry name" value="SODIUM/PROLINE SYMPORTER-RELATED"/>
    <property type="match status" value="1"/>
</dbReference>
<evidence type="ECO:0000256" key="7">
    <source>
        <dbReference type="ARBA" id="ARBA00022989"/>
    </source>
</evidence>
<comment type="similarity">
    <text evidence="2">Belongs to the sodium:solute symporter (SSF) (TC 2.A.21) family.</text>
</comment>
<accession>X1TBD3</accession>
<evidence type="ECO:0000256" key="8">
    <source>
        <dbReference type="ARBA" id="ARBA00023053"/>
    </source>
</evidence>
<dbReference type="EMBL" id="BARW01011186">
    <property type="protein sequence ID" value="GAI84885.1"/>
    <property type="molecule type" value="Genomic_DNA"/>
</dbReference>
<feature type="transmembrane region" description="Helical" evidence="12">
    <location>
        <begin position="68"/>
        <end position="91"/>
    </location>
</feature>
<evidence type="ECO:0000256" key="3">
    <source>
        <dbReference type="ARBA" id="ARBA00022448"/>
    </source>
</evidence>
<keyword evidence="10 12" id="KW-0472">Membrane</keyword>
<keyword evidence="6" id="KW-0769">Symport</keyword>
<proteinExistence type="inferred from homology"/>
<keyword evidence="3" id="KW-0813">Transport</keyword>
<keyword evidence="5 12" id="KW-0812">Transmembrane</keyword>
<keyword evidence="11" id="KW-0739">Sodium transport</keyword>
<feature type="transmembrane region" description="Helical" evidence="12">
    <location>
        <begin position="189"/>
        <end position="207"/>
    </location>
</feature>
<evidence type="ECO:0000256" key="10">
    <source>
        <dbReference type="ARBA" id="ARBA00023136"/>
    </source>
</evidence>
<keyword evidence="8" id="KW-0915">Sodium</keyword>
<evidence type="ECO:0000256" key="1">
    <source>
        <dbReference type="ARBA" id="ARBA00004651"/>
    </source>
</evidence>
<evidence type="ECO:0000256" key="12">
    <source>
        <dbReference type="SAM" id="Phobius"/>
    </source>
</evidence>
<evidence type="ECO:0000256" key="9">
    <source>
        <dbReference type="ARBA" id="ARBA00023065"/>
    </source>
</evidence>
<feature type="non-terminal residue" evidence="13">
    <location>
        <position position="252"/>
    </location>
</feature>
<reference evidence="13" key="1">
    <citation type="journal article" date="2014" name="Front. Microbiol.">
        <title>High frequency of phylogenetically diverse reductive dehalogenase-homologous genes in deep subseafloor sedimentary metagenomes.</title>
        <authorList>
            <person name="Kawai M."/>
            <person name="Futagami T."/>
            <person name="Toyoda A."/>
            <person name="Takaki Y."/>
            <person name="Nishi S."/>
            <person name="Hori S."/>
            <person name="Arai W."/>
            <person name="Tsubouchi T."/>
            <person name="Morono Y."/>
            <person name="Uchiyama I."/>
            <person name="Ito T."/>
            <person name="Fujiyama A."/>
            <person name="Inagaki F."/>
            <person name="Takami H."/>
        </authorList>
    </citation>
    <scope>NUCLEOTIDE SEQUENCE</scope>
    <source>
        <strain evidence="13">Expedition CK06-06</strain>
    </source>
</reference>
<dbReference type="InterPro" id="IPR001734">
    <property type="entry name" value="Na/solute_symporter"/>
</dbReference>
<keyword evidence="7 12" id="KW-1133">Transmembrane helix</keyword>
<dbReference type="GO" id="GO:0015293">
    <property type="term" value="F:symporter activity"/>
    <property type="evidence" value="ECO:0007669"/>
    <property type="project" value="UniProtKB-KW"/>
</dbReference>
<keyword evidence="9" id="KW-0406">Ion transport</keyword>
<organism evidence="13">
    <name type="scientific">marine sediment metagenome</name>
    <dbReference type="NCBI Taxonomy" id="412755"/>
    <lineage>
        <taxon>unclassified sequences</taxon>
        <taxon>metagenomes</taxon>
        <taxon>ecological metagenomes</taxon>
    </lineage>
</organism>
<dbReference type="InterPro" id="IPR050277">
    <property type="entry name" value="Sodium:Solute_Symporter"/>
</dbReference>
<dbReference type="GO" id="GO:0006814">
    <property type="term" value="P:sodium ion transport"/>
    <property type="evidence" value="ECO:0007669"/>
    <property type="project" value="UniProtKB-KW"/>
</dbReference>
<dbReference type="PANTHER" id="PTHR48086:SF3">
    <property type="entry name" value="SODIUM_PROLINE SYMPORTER"/>
    <property type="match status" value="1"/>
</dbReference>
<dbReference type="GO" id="GO:0005886">
    <property type="term" value="C:plasma membrane"/>
    <property type="evidence" value="ECO:0007669"/>
    <property type="project" value="UniProtKB-SubCell"/>
</dbReference>
<comment type="caution">
    <text evidence="13">The sequence shown here is derived from an EMBL/GenBank/DDBJ whole genome shotgun (WGS) entry which is preliminary data.</text>
</comment>
<evidence type="ECO:0000256" key="4">
    <source>
        <dbReference type="ARBA" id="ARBA00022475"/>
    </source>
</evidence>
<keyword evidence="4" id="KW-1003">Cell membrane</keyword>
<dbReference type="AlphaFoldDB" id="X1TBD3"/>
<evidence type="ECO:0000313" key="13">
    <source>
        <dbReference type="EMBL" id="GAI84885.1"/>
    </source>
</evidence>
<gene>
    <name evidence="13" type="ORF">S12H4_21681</name>
</gene>
<feature type="non-terminal residue" evidence="13">
    <location>
        <position position="1"/>
    </location>
</feature>
<evidence type="ECO:0000256" key="11">
    <source>
        <dbReference type="ARBA" id="ARBA00023201"/>
    </source>
</evidence>
<dbReference type="PROSITE" id="PS50283">
    <property type="entry name" value="NA_SOLUT_SYMP_3"/>
    <property type="match status" value="1"/>
</dbReference>
<evidence type="ECO:0000256" key="6">
    <source>
        <dbReference type="ARBA" id="ARBA00022847"/>
    </source>
</evidence>
<sequence length="252" mass="28340">LNFGQMTDASGAGSVSSVIYRQGVGGVWIAMQTLFMTPYYWFMNKWFRRVRLVTVGDLFENRFGGKGLAAMFAAFNILAAVTFIGFGYLVSCKTMEAMMVKPESEHTVAERQMIVDYEEYTKLQAEYQTGNLPKEKRVRYETLRSFYNKGKLRSYISYLHPATFYVVYGLIVGAYIVLGGFAAAVVTDAFQAILIVVFSFILIPFGLSRLGGFEGLHATVPEYMFKLFGSGATSEYTWYSILAILFTSMVQI</sequence>
<evidence type="ECO:0000256" key="2">
    <source>
        <dbReference type="ARBA" id="ARBA00006434"/>
    </source>
</evidence>
<dbReference type="Pfam" id="PF00474">
    <property type="entry name" value="SSF"/>
    <property type="match status" value="2"/>
</dbReference>
<comment type="subcellular location">
    <subcellularLocation>
        <location evidence="1">Cell membrane</location>
        <topology evidence="1">Multi-pass membrane protein</topology>
    </subcellularLocation>
</comment>
<protein>
    <submittedName>
        <fullName evidence="13">Uncharacterized protein</fullName>
    </submittedName>
</protein>
<feature type="transmembrane region" description="Helical" evidence="12">
    <location>
        <begin position="23"/>
        <end position="42"/>
    </location>
</feature>
<evidence type="ECO:0000256" key="5">
    <source>
        <dbReference type="ARBA" id="ARBA00022692"/>
    </source>
</evidence>
<feature type="transmembrane region" description="Helical" evidence="12">
    <location>
        <begin position="162"/>
        <end position="183"/>
    </location>
</feature>
<name>X1TBD3_9ZZZZ</name>
<dbReference type="Gene3D" id="1.20.1730.10">
    <property type="entry name" value="Sodium/glucose cotransporter"/>
    <property type="match status" value="1"/>
</dbReference>
<dbReference type="InterPro" id="IPR038377">
    <property type="entry name" value="Na/Glc_symporter_sf"/>
</dbReference>